<accession>A0A069RGZ7</accession>
<protein>
    <submittedName>
        <fullName evidence="2">Alcohol dehydrogenase</fullName>
    </submittedName>
</protein>
<dbReference type="Proteomes" id="UP000027946">
    <property type="component" value="Unassembled WGS sequence"/>
</dbReference>
<comment type="caution">
    <text evidence="2">The sequence shown here is derived from an EMBL/GenBank/DDBJ whole genome shotgun (WGS) entry which is preliminary data.</text>
</comment>
<dbReference type="EMBL" id="JJMM01000004">
    <property type="protein sequence ID" value="KDR96309.1"/>
    <property type="molecule type" value="Genomic_DNA"/>
</dbReference>
<dbReference type="SMART" id="SM00829">
    <property type="entry name" value="PKS_ER"/>
    <property type="match status" value="1"/>
</dbReference>
<feature type="domain" description="Enoyl reductase (ER)" evidence="1">
    <location>
        <begin position="11"/>
        <end position="328"/>
    </location>
</feature>
<dbReference type="Gene3D" id="3.40.50.720">
    <property type="entry name" value="NAD(P)-binding Rossmann-like Domain"/>
    <property type="match status" value="1"/>
</dbReference>
<dbReference type="Pfam" id="PF08240">
    <property type="entry name" value="ADH_N"/>
    <property type="match status" value="1"/>
</dbReference>
<name>A0A069RGZ7_PEPLI</name>
<dbReference type="NCBIfam" id="TIGR02823">
    <property type="entry name" value="oxido_YhdH"/>
    <property type="match status" value="1"/>
</dbReference>
<evidence type="ECO:0000259" key="1">
    <source>
        <dbReference type="SMART" id="SM00829"/>
    </source>
</evidence>
<dbReference type="InterPro" id="IPR011032">
    <property type="entry name" value="GroES-like_sf"/>
</dbReference>
<organism evidence="2 3">
    <name type="scientific">Peptoclostridium litorale DSM 5388</name>
    <dbReference type="NCBI Taxonomy" id="1121324"/>
    <lineage>
        <taxon>Bacteria</taxon>
        <taxon>Bacillati</taxon>
        <taxon>Bacillota</taxon>
        <taxon>Clostridia</taxon>
        <taxon>Peptostreptococcales</taxon>
        <taxon>Peptoclostridiaceae</taxon>
        <taxon>Peptoclostridium</taxon>
    </lineage>
</organism>
<dbReference type="CDD" id="cd05280">
    <property type="entry name" value="MDR_yhdh_yhfp"/>
    <property type="match status" value="1"/>
</dbReference>
<dbReference type="PANTHER" id="PTHR43677">
    <property type="entry name" value="SHORT-CHAIN DEHYDROGENASE/REDUCTASE"/>
    <property type="match status" value="1"/>
</dbReference>
<keyword evidence="3" id="KW-1185">Reference proteome</keyword>
<dbReference type="InterPro" id="IPR014188">
    <property type="entry name" value="Acrylyl-CoA_reductase_AcuI"/>
</dbReference>
<evidence type="ECO:0000313" key="2">
    <source>
        <dbReference type="EMBL" id="KDR96309.1"/>
    </source>
</evidence>
<dbReference type="InterPro" id="IPR013149">
    <property type="entry name" value="ADH-like_C"/>
</dbReference>
<dbReference type="OrthoDB" id="9782155at2"/>
<evidence type="ECO:0000313" key="3">
    <source>
        <dbReference type="Proteomes" id="UP000027946"/>
    </source>
</evidence>
<dbReference type="SUPFAM" id="SSF51735">
    <property type="entry name" value="NAD(P)-binding Rossmann-fold domains"/>
    <property type="match status" value="1"/>
</dbReference>
<dbReference type="RefSeq" id="WP_038262108.1">
    <property type="nucleotide sequence ID" value="NZ_FSRH01000013.1"/>
</dbReference>
<proteinExistence type="predicted"/>
<dbReference type="SUPFAM" id="SSF50129">
    <property type="entry name" value="GroES-like"/>
    <property type="match status" value="1"/>
</dbReference>
<dbReference type="InterPro" id="IPR036291">
    <property type="entry name" value="NAD(P)-bd_dom_sf"/>
</dbReference>
<dbReference type="InterPro" id="IPR020843">
    <property type="entry name" value="ER"/>
</dbReference>
<reference evidence="2 3" key="1">
    <citation type="submission" date="2014-03" db="EMBL/GenBank/DDBJ databases">
        <title>Genome sequence of Clostridium litorale W6, DSM 5388.</title>
        <authorList>
            <person name="Poehlein A."/>
            <person name="Jagirdar A."/>
            <person name="Khonsari B."/>
            <person name="Chibani C.M."/>
            <person name="Gutierrez Gutierrez D.A."/>
            <person name="Davydova E."/>
            <person name="Alghaithi H.S."/>
            <person name="Nair K.P."/>
            <person name="Dhamotharan K."/>
            <person name="Chandran L."/>
            <person name="G W."/>
            <person name="Daniel R."/>
        </authorList>
    </citation>
    <scope>NUCLEOTIDE SEQUENCE [LARGE SCALE GENOMIC DNA]</scope>
    <source>
        <strain evidence="2 3">W6</strain>
    </source>
</reference>
<dbReference type="PANTHER" id="PTHR43677:SF1">
    <property type="entry name" value="ACRYLYL-COA REDUCTASE ACUI-RELATED"/>
    <property type="match status" value="1"/>
</dbReference>
<sequence>MQQKFKSVVVSELDKNKFTIDIVKRDMGSLPEGDVLIKVKYSSLNYKDALSASGNRGVTKSYPHTPGIDAAGVVAKSGCSRFTPGDNVIVTGFDLGMNTSGGFSEYIRVPSGWVLPLPQNMSLKDSMMFGTAGLTAALSVYKIVSAGVTPKSGDILVTGATGGVGSCAVAILSKLGYQVTAATGKMEESDMLMDLGASNVVDRRSLADDSGRLLLKEAWAGVVDTVGGEMLSTALKSSKYGAAVTCCGNVTGHDFNSSIYPFILRGVNLFGIDSVQCPMYLRTHIWDMLSSEWSCGILEKYTHEISLEELESKIDMILNGRLSKKTIVNLEL</sequence>
<dbReference type="GO" id="GO:0043957">
    <property type="term" value="F:acryloyl-CoA reductase (NADPH) activity"/>
    <property type="evidence" value="ECO:0007669"/>
    <property type="project" value="TreeGrafter"/>
</dbReference>
<dbReference type="InterPro" id="IPR013154">
    <property type="entry name" value="ADH-like_N"/>
</dbReference>
<dbReference type="AlphaFoldDB" id="A0A069RGZ7"/>
<dbReference type="eggNOG" id="COG0604">
    <property type="taxonomic scope" value="Bacteria"/>
</dbReference>
<dbReference type="Gene3D" id="3.90.180.10">
    <property type="entry name" value="Medium-chain alcohol dehydrogenases, catalytic domain"/>
    <property type="match status" value="1"/>
</dbReference>
<dbReference type="STRING" id="1121324.CLIT_4c01460"/>
<dbReference type="InterPro" id="IPR051397">
    <property type="entry name" value="Zn-ADH-like_protein"/>
</dbReference>
<dbReference type="Pfam" id="PF00107">
    <property type="entry name" value="ADH_zinc_N"/>
    <property type="match status" value="1"/>
</dbReference>
<gene>
    <name evidence="2" type="ORF">CLIT_4c01460</name>
</gene>